<evidence type="ECO:0000313" key="2">
    <source>
        <dbReference type="Proteomes" id="UP000606008"/>
    </source>
</evidence>
<comment type="caution">
    <text evidence="1">The sequence shown here is derived from an EMBL/GenBank/DDBJ whole genome shotgun (WGS) entry which is preliminary data.</text>
</comment>
<keyword evidence="2" id="KW-1185">Reference proteome</keyword>
<reference evidence="2" key="1">
    <citation type="submission" date="2019-09" db="EMBL/GenBank/DDBJ databases">
        <authorList>
            <person name="Jung D.-H."/>
        </authorList>
    </citation>
    <scope>NUCLEOTIDE SEQUENCE [LARGE SCALE GENOMIC DNA]</scope>
    <source>
        <strain evidence="2">JA-25</strain>
    </source>
</reference>
<gene>
    <name evidence="1" type="ORF">F7231_26765</name>
</gene>
<protein>
    <submittedName>
        <fullName evidence="1">Uncharacterized protein</fullName>
    </submittedName>
</protein>
<dbReference type="RefSeq" id="WP_166694313.1">
    <property type="nucleotide sequence ID" value="NZ_WAEL01000015.1"/>
</dbReference>
<dbReference type="Proteomes" id="UP000606008">
    <property type="component" value="Unassembled WGS sequence"/>
</dbReference>
<dbReference type="EMBL" id="WAEL01000015">
    <property type="protein sequence ID" value="NID13800.1"/>
    <property type="molecule type" value="Genomic_DNA"/>
</dbReference>
<reference evidence="2" key="2">
    <citation type="submission" date="2023-07" db="EMBL/GenBank/DDBJ databases">
        <authorList>
            <person name="Jung D.-H."/>
        </authorList>
    </citation>
    <scope>NUCLEOTIDE SEQUENCE [LARGE SCALE GENOMIC DNA]</scope>
    <source>
        <strain evidence="2">JA-25</strain>
    </source>
</reference>
<evidence type="ECO:0000313" key="1">
    <source>
        <dbReference type="EMBL" id="NID13800.1"/>
    </source>
</evidence>
<accession>A0ABX0QRL5</accession>
<organism evidence="1 2">
    <name type="scientific">Fibrivirga algicola</name>
    <dbReference type="NCBI Taxonomy" id="2950420"/>
    <lineage>
        <taxon>Bacteria</taxon>
        <taxon>Pseudomonadati</taxon>
        <taxon>Bacteroidota</taxon>
        <taxon>Cytophagia</taxon>
        <taxon>Cytophagales</taxon>
        <taxon>Spirosomataceae</taxon>
        <taxon>Fibrivirga</taxon>
    </lineage>
</organism>
<proteinExistence type="predicted"/>
<name>A0ABX0QRL5_9BACT</name>
<sequence>MKGPSTSDEINSPFDDEILNRLQARDLGMINGERVFHFVDHAANLQIAYDGQKFIIRDGQKWLNQEYWRGYVDSYDYLSQKILRLDIEHNYKHR</sequence>